<dbReference type="AlphaFoldDB" id="U2QMK6"/>
<protein>
    <recommendedName>
        <fullName evidence="1">Putative Se/S carrier protein-like domain-containing protein</fullName>
    </recommendedName>
</protein>
<name>U2QMK6_9BACL</name>
<dbReference type="Pfam" id="PF11823">
    <property type="entry name" value="Se_S_carrier"/>
    <property type="match status" value="1"/>
</dbReference>
<accession>U2QMK6</accession>
<sequence length="91" mass="10373">MVEEGLVVFNNTHDAIKADDICLKKGNGASLIPTHPSISVGCGFMLKISWEKFDELVKLLHDEQIEYKGLYYSKKIGIKRMVVELKDYELK</sequence>
<dbReference type="PATRIC" id="fig|1321820.3.peg.942"/>
<proteinExistence type="predicted"/>
<dbReference type="RefSeq" id="WP_021753624.1">
    <property type="nucleotide sequence ID" value="NZ_KI271874.1"/>
</dbReference>
<dbReference type="Proteomes" id="UP000016637">
    <property type="component" value="Unassembled WGS sequence"/>
</dbReference>
<reference evidence="2 3" key="1">
    <citation type="submission" date="2013-08" db="EMBL/GenBank/DDBJ databases">
        <authorList>
            <person name="Weinstock G."/>
            <person name="Sodergren E."/>
            <person name="Wylie T."/>
            <person name="Fulton L."/>
            <person name="Fulton R."/>
            <person name="Fronick C."/>
            <person name="O'Laughlin M."/>
            <person name="Godfrey J."/>
            <person name="Miner T."/>
            <person name="Herter B."/>
            <person name="Appelbaum E."/>
            <person name="Cordes M."/>
            <person name="Lek S."/>
            <person name="Wollam A."/>
            <person name="Pepin K.H."/>
            <person name="Palsikar V.B."/>
            <person name="Mitreva M."/>
            <person name="Wilson R.K."/>
        </authorList>
    </citation>
    <scope>NUCLEOTIDE SEQUENCE [LARGE SCALE GENOMIC DNA]</scope>
    <source>
        <strain evidence="2 3">ATCC 700627</strain>
    </source>
</reference>
<keyword evidence="3" id="KW-1185">Reference proteome</keyword>
<evidence type="ECO:0000313" key="3">
    <source>
        <dbReference type="Proteomes" id="UP000016637"/>
    </source>
</evidence>
<organism evidence="2 3">
    <name type="scientific">Gemella bergeri ATCC 700627</name>
    <dbReference type="NCBI Taxonomy" id="1321820"/>
    <lineage>
        <taxon>Bacteria</taxon>
        <taxon>Bacillati</taxon>
        <taxon>Bacillota</taxon>
        <taxon>Bacilli</taxon>
        <taxon>Bacillales</taxon>
        <taxon>Gemellaceae</taxon>
        <taxon>Gemella</taxon>
    </lineage>
</organism>
<dbReference type="EMBL" id="AWVP01000061">
    <property type="protein sequence ID" value="ERK57746.1"/>
    <property type="molecule type" value="Genomic_DNA"/>
</dbReference>
<evidence type="ECO:0000313" key="2">
    <source>
        <dbReference type="EMBL" id="ERK57746.1"/>
    </source>
</evidence>
<dbReference type="HOGENOM" id="CLU_167443_2_2_9"/>
<dbReference type="eggNOG" id="ENOG5033A63">
    <property type="taxonomic scope" value="Bacteria"/>
</dbReference>
<dbReference type="InterPro" id="IPR021778">
    <property type="entry name" value="Se/S_carrier-like"/>
</dbReference>
<comment type="caution">
    <text evidence="2">The sequence shown here is derived from an EMBL/GenBank/DDBJ whole genome shotgun (WGS) entry which is preliminary data.</text>
</comment>
<gene>
    <name evidence="2" type="ORF">HMPREF1983_00968</name>
</gene>
<evidence type="ECO:0000259" key="1">
    <source>
        <dbReference type="Pfam" id="PF11823"/>
    </source>
</evidence>
<feature type="domain" description="Putative Se/S carrier protein-like" evidence="1">
    <location>
        <begin position="5"/>
        <end position="71"/>
    </location>
</feature>